<comment type="caution">
    <text evidence="1">The sequence shown here is derived from an EMBL/GenBank/DDBJ whole genome shotgun (WGS) entry which is preliminary data.</text>
</comment>
<dbReference type="AlphaFoldDB" id="A0A7W9AEU2"/>
<organism evidence="1 2">
    <name type="scientific">Sphingobium boeckii</name>
    <dbReference type="NCBI Taxonomy" id="1082345"/>
    <lineage>
        <taxon>Bacteria</taxon>
        <taxon>Pseudomonadati</taxon>
        <taxon>Pseudomonadota</taxon>
        <taxon>Alphaproteobacteria</taxon>
        <taxon>Sphingomonadales</taxon>
        <taxon>Sphingomonadaceae</taxon>
        <taxon>Sphingobium</taxon>
    </lineage>
</organism>
<evidence type="ECO:0000313" key="1">
    <source>
        <dbReference type="EMBL" id="MBB5684144.1"/>
    </source>
</evidence>
<protein>
    <recommendedName>
        <fullName evidence="3">Phasin protein</fullName>
    </recommendedName>
</protein>
<gene>
    <name evidence="1" type="ORF">FHS49_000135</name>
</gene>
<proteinExistence type="predicted"/>
<dbReference type="Proteomes" id="UP000549617">
    <property type="component" value="Unassembled WGS sequence"/>
</dbReference>
<accession>A0A7W9AEU2</accession>
<evidence type="ECO:0008006" key="3">
    <source>
        <dbReference type="Google" id="ProtNLM"/>
    </source>
</evidence>
<evidence type="ECO:0000313" key="2">
    <source>
        <dbReference type="Proteomes" id="UP000549617"/>
    </source>
</evidence>
<keyword evidence="2" id="KW-1185">Reference proteome</keyword>
<dbReference type="RefSeq" id="WP_184014398.1">
    <property type="nucleotide sequence ID" value="NZ_JACIJC010000001.1"/>
</dbReference>
<reference evidence="1 2" key="1">
    <citation type="submission" date="2020-08" db="EMBL/GenBank/DDBJ databases">
        <title>Genomic Encyclopedia of Type Strains, Phase IV (KMG-IV): sequencing the most valuable type-strain genomes for metagenomic binning, comparative biology and taxonomic classification.</title>
        <authorList>
            <person name="Goeker M."/>
        </authorList>
    </citation>
    <scope>NUCLEOTIDE SEQUENCE [LARGE SCALE GENOMIC DNA]</scope>
    <source>
        <strain evidence="1 2">DSM 25079</strain>
    </source>
</reference>
<name>A0A7W9AEU2_9SPHN</name>
<sequence length="152" mass="16108">MTASPFDMWTRMMTAGLDMAATGQRMNETLVAAGSVVRHRGETIDAAMRNPLTADHAELGLMMSEKTEAFASAGMAMATDIMKLQMDMFAQAGAVAAVMATGRLPSSQTANAIAQRSERILVRAMGSGGRALAPIHAKATANAKRLAKRKPR</sequence>
<dbReference type="EMBL" id="JACIJC010000001">
    <property type="protein sequence ID" value="MBB5684144.1"/>
    <property type="molecule type" value="Genomic_DNA"/>
</dbReference>